<sequence length="99" mass="11063">MNHMQPLSIISLVAEFTCMQLNEQNFVDVIGLWQLKFATMQGGLETLDVGIYRSHLGANLCWSVLIFGLFDRVMLCVDVFIGRCQALGCTTAQTEVPCF</sequence>
<protein>
    <submittedName>
        <fullName evidence="1">Uncharacterized protein</fullName>
    </submittedName>
</protein>
<dbReference type="EMBL" id="JALNTZ010000007">
    <property type="protein sequence ID" value="KAJ3646485.1"/>
    <property type="molecule type" value="Genomic_DNA"/>
</dbReference>
<dbReference type="AlphaFoldDB" id="A0AA38HZV0"/>
<organism evidence="1 2">
    <name type="scientific">Zophobas morio</name>
    <dbReference type="NCBI Taxonomy" id="2755281"/>
    <lineage>
        <taxon>Eukaryota</taxon>
        <taxon>Metazoa</taxon>
        <taxon>Ecdysozoa</taxon>
        <taxon>Arthropoda</taxon>
        <taxon>Hexapoda</taxon>
        <taxon>Insecta</taxon>
        <taxon>Pterygota</taxon>
        <taxon>Neoptera</taxon>
        <taxon>Endopterygota</taxon>
        <taxon>Coleoptera</taxon>
        <taxon>Polyphaga</taxon>
        <taxon>Cucujiformia</taxon>
        <taxon>Tenebrionidae</taxon>
        <taxon>Zophobas</taxon>
    </lineage>
</organism>
<reference evidence="1" key="1">
    <citation type="journal article" date="2023" name="G3 (Bethesda)">
        <title>Whole genome assemblies of Zophobas morio and Tenebrio molitor.</title>
        <authorList>
            <person name="Kaur S."/>
            <person name="Stinson S.A."/>
            <person name="diCenzo G.C."/>
        </authorList>
    </citation>
    <scope>NUCLEOTIDE SEQUENCE</scope>
    <source>
        <strain evidence="1">QUZm001</strain>
    </source>
</reference>
<gene>
    <name evidence="1" type="ORF">Zmor_024071</name>
</gene>
<proteinExistence type="predicted"/>
<comment type="caution">
    <text evidence="1">The sequence shown here is derived from an EMBL/GenBank/DDBJ whole genome shotgun (WGS) entry which is preliminary data.</text>
</comment>
<evidence type="ECO:0000313" key="1">
    <source>
        <dbReference type="EMBL" id="KAJ3646485.1"/>
    </source>
</evidence>
<name>A0AA38HZV0_9CUCU</name>
<accession>A0AA38HZV0</accession>
<dbReference type="Proteomes" id="UP001168821">
    <property type="component" value="Unassembled WGS sequence"/>
</dbReference>
<keyword evidence="2" id="KW-1185">Reference proteome</keyword>
<evidence type="ECO:0000313" key="2">
    <source>
        <dbReference type="Proteomes" id="UP001168821"/>
    </source>
</evidence>